<dbReference type="Gene3D" id="3.30.300.30">
    <property type="match status" value="1"/>
</dbReference>
<evidence type="ECO:0000256" key="2">
    <source>
        <dbReference type="ARBA" id="ARBA00022450"/>
    </source>
</evidence>
<dbReference type="PANTHER" id="PTHR45527:SF1">
    <property type="entry name" value="FATTY ACID SYNTHASE"/>
    <property type="match status" value="1"/>
</dbReference>
<dbReference type="InterPro" id="IPR042099">
    <property type="entry name" value="ANL_N_sf"/>
</dbReference>
<comment type="cofactor">
    <cofactor evidence="1">
        <name>pantetheine 4'-phosphate</name>
        <dbReference type="ChEBI" id="CHEBI:47942"/>
    </cofactor>
</comment>
<accession>A0AAT9HMG5</accession>
<organism evidence="5">
    <name type="scientific">Streptomyces haneummycinicus</name>
    <dbReference type="NCBI Taxonomy" id="3074435"/>
    <lineage>
        <taxon>Bacteria</taxon>
        <taxon>Bacillati</taxon>
        <taxon>Actinomycetota</taxon>
        <taxon>Actinomycetes</taxon>
        <taxon>Kitasatosporales</taxon>
        <taxon>Streptomycetaceae</taxon>
        <taxon>Streptomyces</taxon>
    </lineage>
</organism>
<reference evidence="5" key="1">
    <citation type="submission" date="2024-06" db="EMBL/GenBank/DDBJ databases">
        <authorList>
            <consortium name="consrtm"/>
            <person name="Uemura M."/>
            <person name="Terahara T."/>
        </authorList>
    </citation>
    <scope>NUCLEOTIDE SEQUENCE</scope>
    <source>
        <strain evidence="5">KM77-8</strain>
    </source>
</reference>
<dbReference type="Pfam" id="PF13193">
    <property type="entry name" value="AMP-binding_C"/>
    <property type="match status" value="1"/>
</dbReference>
<reference evidence="5" key="2">
    <citation type="submission" date="2024-07" db="EMBL/GenBank/DDBJ databases">
        <title>Streptomyces haneummycinica sp. nov., a new antibiotic-producing actinobacterium isolated from marine sediment.</title>
        <authorList>
            <person name="Uemura M."/>
            <person name="Hamada M."/>
            <person name="Hirano S."/>
            <person name="Kobayashi K."/>
            <person name="Ohshiro T."/>
            <person name="Kobayashi T."/>
            <person name="Terahara T."/>
        </authorList>
    </citation>
    <scope>NUCLEOTIDE SEQUENCE</scope>
    <source>
        <strain evidence="5">KM77-8</strain>
    </source>
</reference>
<dbReference type="InterPro" id="IPR000873">
    <property type="entry name" value="AMP-dep_synth/lig_dom"/>
</dbReference>
<protein>
    <recommendedName>
        <fullName evidence="4">Carrier domain-containing protein</fullName>
    </recommendedName>
</protein>
<dbReference type="InterPro" id="IPR036736">
    <property type="entry name" value="ACP-like_sf"/>
</dbReference>
<evidence type="ECO:0000259" key="4">
    <source>
        <dbReference type="PROSITE" id="PS50075"/>
    </source>
</evidence>
<dbReference type="GO" id="GO:0017000">
    <property type="term" value="P:antibiotic biosynthetic process"/>
    <property type="evidence" value="ECO:0007669"/>
    <property type="project" value="UniProtKB-ARBA"/>
</dbReference>
<dbReference type="GO" id="GO:0044550">
    <property type="term" value="P:secondary metabolite biosynthetic process"/>
    <property type="evidence" value="ECO:0007669"/>
    <property type="project" value="TreeGrafter"/>
</dbReference>
<dbReference type="Gene3D" id="3.40.50.12780">
    <property type="entry name" value="N-terminal domain of ligase-like"/>
    <property type="match status" value="1"/>
</dbReference>
<dbReference type="SUPFAM" id="SSF47336">
    <property type="entry name" value="ACP-like"/>
    <property type="match status" value="1"/>
</dbReference>
<sequence>MPSEGLALRSVQIGGDSLAGVPPELPFVLDNLYGPTEATIAASCGRLEPGGAVHIGRPLRGMRVRVLDAWLRPVPVGSPGEVFLAGPGVALGYLGRPGLTAGRFPPDPWAGDGSRMYRTGDRARWRADGCLEYLGRTDAQVKVRGHRIEPGEIEAVLAARPGVAEAAVALRTPPGGEPQLCAYLCLRAGADVDTVRKDTERALPGWMHPAAYTVLPELPLTANGKVDRAALPAPEFRAAAAYRAPSGPVEELVAEVWREVLGLGRVGAEDNFFRIGGHSLLATRVLSRLTDLSGCRLPLRTVFDHPVLADLARELEDAVVAAATGQP</sequence>
<dbReference type="SMART" id="SM00823">
    <property type="entry name" value="PKS_PP"/>
    <property type="match status" value="1"/>
</dbReference>
<dbReference type="Pfam" id="PF00550">
    <property type="entry name" value="PP-binding"/>
    <property type="match status" value="1"/>
</dbReference>
<dbReference type="GO" id="GO:0043041">
    <property type="term" value="P:amino acid activation for nonribosomal peptide biosynthetic process"/>
    <property type="evidence" value="ECO:0007669"/>
    <property type="project" value="TreeGrafter"/>
</dbReference>
<dbReference type="AlphaFoldDB" id="A0AAT9HMG5"/>
<dbReference type="PROSITE" id="PS50075">
    <property type="entry name" value="CARRIER"/>
    <property type="match status" value="1"/>
</dbReference>
<dbReference type="InterPro" id="IPR020806">
    <property type="entry name" value="PKS_PP-bd"/>
</dbReference>
<keyword evidence="3" id="KW-0597">Phosphoprotein</keyword>
<dbReference type="InterPro" id="IPR009081">
    <property type="entry name" value="PP-bd_ACP"/>
</dbReference>
<dbReference type="FunFam" id="1.10.1200.10:FF:000005">
    <property type="entry name" value="Nonribosomal peptide synthetase 1"/>
    <property type="match status" value="1"/>
</dbReference>
<dbReference type="InterPro" id="IPR045851">
    <property type="entry name" value="AMP-bd_C_sf"/>
</dbReference>
<dbReference type="Pfam" id="PF00501">
    <property type="entry name" value="AMP-binding"/>
    <property type="match status" value="1"/>
</dbReference>
<dbReference type="GO" id="GO:0005737">
    <property type="term" value="C:cytoplasm"/>
    <property type="evidence" value="ECO:0007669"/>
    <property type="project" value="TreeGrafter"/>
</dbReference>
<evidence type="ECO:0000313" key="5">
    <source>
        <dbReference type="EMBL" id="BFO18421.1"/>
    </source>
</evidence>
<dbReference type="SUPFAM" id="SSF56801">
    <property type="entry name" value="Acetyl-CoA synthetase-like"/>
    <property type="match status" value="1"/>
</dbReference>
<dbReference type="PANTHER" id="PTHR45527">
    <property type="entry name" value="NONRIBOSOMAL PEPTIDE SYNTHETASE"/>
    <property type="match status" value="1"/>
</dbReference>
<keyword evidence="2" id="KW-0596">Phosphopantetheine</keyword>
<dbReference type="InterPro" id="IPR025110">
    <property type="entry name" value="AMP-bd_C"/>
</dbReference>
<dbReference type="GO" id="GO:0031177">
    <property type="term" value="F:phosphopantetheine binding"/>
    <property type="evidence" value="ECO:0007669"/>
    <property type="project" value="InterPro"/>
</dbReference>
<evidence type="ECO:0000256" key="1">
    <source>
        <dbReference type="ARBA" id="ARBA00001957"/>
    </source>
</evidence>
<dbReference type="Gene3D" id="1.10.1200.10">
    <property type="entry name" value="ACP-like"/>
    <property type="match status" value="1"/>
</dbReference>
<proteinExistence type="predicted"/>
<name>A0AAT9HMG5_9ACTN</name>
<feature type="domain" description="Carrier" evidence="4">
    <location>
        <begin position="244"/>
        <end position="319"/>
    </location>
</feature>
<dbReference type="PROSITE" id="PS00012">
    <property type="entry name" value="PHOSPHOPANTETHEINE"/>
    <property type="match status" value="1"/>
</dbReference>
<evidence type="ECO:0000256" key="3">
    <source>
        <dbReference type="ARBA" id="ARBA00022553"/>
    </source>
</evidence>
<dbReference type="EMBL" id="AP035768">
    <property type="protein sequence ID" value="BFO18421.1"/>
    <property type="molecule type" value="Genomic_DNA"/>
</dbReference>
<gene>
    <name evidence="5" type="ORF">SHKM778_48090</name>
</gene>
<dbReference type="InterPro" id="IPR006162">
    <property type="entry name" value="Ppantetheine_attach_site"/>
</dbReference>